<dbReference type="Pfam" id="PF20083">
    <property type="entry name" value="DUF6477"/>
    <property type="match status" value="1"/>
</dbReference>
<proteinExistence type="predicted"/>
<gene>
    <name evidence="1" type="ORF">SAMN05444339_101442</name>
</gene>
<dbReference type="OrthoDB" id="7875218at2"/>
<dbReference type="EMBL" id="FQUE01000001">
    <property type="protein sequence ID" value="SHE46529.1"/>
    <property type="molecule type" value="Genomic_DNA"/>
</dbReference>
<sequence length="100" mass="11106">MQDIRSRVSQLKRPGLLVRAARFGLDDYRRARDLPRLVPGLGAAFHGPVLIALLEAEALEDAARQAQATSYALVRHIDLLTAIMAEARDFEAITRPRDVT</sequence>
<keyword evidence="2" id="KW-1185">Reference proteome</keyword>
<dbReference type="Proteomes" id="UP000183987">
    <property type="component" value="Unassembled WGS sequence"/>
</dbReference>
<dbReference type="RefSeq" id="WP_072855543.1">
    <property type="nucleotide sequence ID" value="NZ_FQUE01000001.1"/>
</dbReference>
<reference evidence="2" key="1">
    <citation type="submission" date="2016-11" db="EMBL/GenBank/DDBJ databases">
        <authorList>
            <person name="Varghese N."/>
            <person name="Submissions S."/>
        </authorList>
    </citation>
    <scope>NUCLEOTIDE SEQUENCE [LARGE SCALE GENOMIC DNA]</scope>
    <source>
        <strain evidence="2">DSM 29326</strain>
    </source>
</reference>
<evidence type="ECO:0000313" key="2">
    <source>
        <dbReference type="Proteomes" id="UP000183987"/>
    </source>
</evidence>
<name>A0A1M4TPT7_LOKAT</name>
<dbReference type="STRING" id="366533.SAMN05444339_101442"/>
<protein>
    <submittedName>
        <fullName evidence="1">Uncharacterized protein</fullName>
    </submittedName>
</protein>
<organism evidence="1 2">
    <name type="scientific">Loktanella atrilutea</name>
    <dbReference type="NCBI Taxonomy" id="366533"/>
    <lineage>
        <taxon>Bacteria</taxon>
        <taxon>Pseudomonadati</taxon>
        <taxon>Pseudomonadota</taxon>
        <taxon>Alphaproteobacteria</taxon>
        <taxon>Rhodobacterales</taxon>
        <taxon>Roseobacteraceae</taxon>
        <taxon>Loktanella</taxon>
    </lineage>
</organism>
<dbReference type="AlphaFoldDB" id="A0A1M4TPT7"/>
<dbReference type="InterPro" id="IPR045516">
    <property type="entry name" value="DUF6477"/>
</dbReference>
<accession>A0A1M4TPT7</accession>
<evidence type="ECO:0000313" key="1">
    <source>
        <dbReference type="EMBL" id="SHE46529.1"/>
    </source>
</evidence>